<gene>
    <name evidence="2" type="ORF">CCMP2556_LOCUS53980</name>
</gene>
<name>A0ABP0SW93_9DINO</name>
<dbReference type="Proteomes" id="UP001642484">
    <property type="component" value="Unassembled WGS sequence"/>
</dbReference>
<reference evidence="2 3" key="1">
    <citation type="submission" date="2024-02" db="EMBL/GenBank/DDBJ databases">
        <authorList>
            <person name="Chen Y."/>
            <person name="Shah S."/>
            <person name="Dougan E. K."/>
            <person name="Thang M."/>
            <person name="Chan C."/>
        </authorList>
    </citation>
    <scope>NUCLEOTIDE SEQUENCE [LARGE SCALE GENOMIC DNA]</scope>
</reference>
<sequence length="864" mass="95003">RSWISSIVQLQGLDPSLDVAQFVQTSTFEVASLDLIYLNVLADLVKDHNQSSSKAGQLVGSKAQAVKNILHSLPQPVKKLLVDYTVEVGYEATPWQDDCLGSKKWLPGYAFRSQGGPASSGTHSVWQSRGKVTDESVELFVKTLICHSRKMPAGMKTKLQRVQWDRIAEEAACVVHMAEEVLAIMPVSDTALYESWHQKYIEGDQTVTVEVQSAILARSAGNVRDIATLNSLMTQHAAICPVPKKDVVGMQQLERDSFDLVMRQLPYDVQALRVAMAKRATWESSVYHVKLQHKVQRHETSVTAAKWFLENFCTVITAETSDEMLRAFNVHRQSVINRLRLDANGCANFVFINWLAPSTLKSSSQQAQTQFASHCILASEQHFGAVLMPIFTYKKGQLWMLETATLRALAMSGLNVDSAWHLCFQKKADARDGRPCTFPGRLLLHPGAKEKQVWSGTSLVKNGRTGEADMLHARDMCQVEDVRADALPTTVDDDNATVQGAQKYQQIGVSACTKILDAVLEGIAVESNAALFLIDLNPGVGNLFDAFVAKRGTVNFNLQYVAMMQDQIAAEWFNETKVQWLASGHMEGNIQIPGHNVGAVDCPADLLEAEPAPPKLNLMKARPDLFPEVPATLVSQWVNHELGTELQQFLNEIHEEFGPTPELKTATAKQSEGEGQGQTDGDTVTGNAGGKDPKKRKTPGTNSASKRPKVDRSKICPSSDMNLDADKLCTCPMLNKGSHISVHIQKSKDSGADNVASQVNLASLLPAEAWTSFLALFFHFLMRQKGTTVSSSVSLCHEALKRHQLPGLCCKSVRSLLDDRLQCEVVCLRACTYPPASCADIRCGATSWQMPVFVLSRILLLAVP</sequence>
<evidence type="ECO:0000313" key="2">
    <source>
        <dbReference type="EMBL" id="CAK9116374.1"/>
    </source>
</evidence>
<evidence type="ECO:0000256" key="1">
    <source>
        <dbReference type="SAM" id="MobiDB-lite"/>
    </source>
</evidence>
<dbReference type="EMBL" id="CAXAMN010028382">
    <property type="protein sequence ID" value="CAK9116374.1"/>
    <property type="molecule type" value="Genomic_DNA"/>
</dbReference>
<accession>A0ABP0SW93</accession>
<proteinExistence type="predicted"/>
<protein>
    <submittedName>
        <fullName evidence="2">Uncharacterized protein</fullName>
    </submittedName>
</protein>
<keyword evidence="3" id="KW-1185">Reference proteome</keyword>
<evidence type="ECO:0000313" key="3">
    <source>
        <dbReference type="Proteomes" id="UP001642484"/>
    </source>
</evidence>
<comment type="caution">
    <text evidence="2">The sequence shown here is derived from an EMBL/GenBank/DDBJ whole genome shotgun (WGS) entry which is preliminary data.</text>
</comment>
<feature type="region of interest" description="Disordered" evidence="1">
    <location>
        <begin position="663"/>
        <end position="718"/>
    </location>
</feature>
<organism evidence="2 3">
    <name type="scientific">Durusdinium trenchii</name>
    <dbReference type="NCBI Taxonomy" id="1381693"/>
    <lineage>
        <taxon>Eukaryota</taxon>
        <taxon>Sar</taxon>
        <taxon>Alveolata</taxon>
        <taxon>Dinophyceae</taxon>
        <taxon>Suessiales</taxon>
        <taxon>Symbiodiniaceae</taxon>
        <taxon>Durusdinium</taxon>
    </lineage>
</organism>
<feature type="non-terminal residue" evidence="2">
    <location>
        <position position="1"/>
    </location>
</feature>